<evidence type="ECO:0000313" key="9">
    <source>
        <dbReference type="Proteomes" id="UP001256711"/>
    </source>
</evidence>
<keyword evidence="6" id="KW-0813">Transport</keyword>
<dbReference type="InterPro" id="IPR052536">
    <property type="entry name" value="ABC-4_Integral_Memb_Prot"/>
</dbReference>
<feature type="transmembrane region" description="Helical" evidence="6">
    <location>
        <begin position="615"/>
        <end position="637"/>
    </location>
</feature>
<dbReference type="PANTHER" id="PTHR46795">
    <property type="entry name" value="ABC TRANSPORTER PERMEASE-RELATED-RELATED"/>
    <property type="match status" value="1"/>
</dbReference>
<evidence type="ECO:0000256" key="5">
    <source>
        <dbReference type="ARBA" id="ARBA00023136"/>
    </source>
</evidence>
<dbReference type="EMBL" id="JARQBJ010000002">
    <property type="protein sequence ID" value="MDT2809940.1"/>
    <property type="molecule type" value="Genomic_DNA"/>
</dbReference>
<proteinExistence type="inferred from homology"/>
<dbReference type="Pfam" id="PF02687">
    <property type="entry name" value="FtsX"/>
    <property type="match status" value="1"/>
</dbReference>
<accession>A0AAW8TYF8</accession>
<evidence type="ECO:0000256" key="3">
    <source>
        <dbReference type="ARBA" id="ARBA00022692"/>
    </source>
</evidence>
<comment type="caution">
    <text evidence="8">The sequence shown here is derived from an EMBL/GenBank/DDBJ whole genome shotgun (WGS) entry which is preliminary data.</text>
</comment>
<dbReference type="AlphaFoldDB" id="A0AAW8TYF8"/>
<evidence type="ECO:0000256" key="4">
    <source>
        <dbReference type="ARBA" id="ARBA00022989"/>
    </source>
</evidence>
<evidence type="ECO:0000256" key="6">
    <source>
        <dbReference type="PIRNR" id="PIRNR018968"/>
    </source>
</evidence>
<dbReference type="InterPro" id="IPR027022">
    <property type="entry name" value="ABC_permease_BceB-typ"/>
</dbReference>
<keyword evidence="3 6" id="KW-0812">Transmembrane</keyword>
<dbReference type="PIRSF" id="PIRSF018968">
    <property type="entry name" value="ABC_permease_BceB"/>
    <property type="match status" value="1"/>
</dbReference>
<keyword evidence="2 6" id="KW-1003">Cell membrane</keyword>
<dbReference type="Proteomes" id="UP001256711">
    <property type="component" value="Unassembled WGS sequence"/>
</dbReference>
<gene>
    <name evidence="8" type="ORF">P7H43_05550</name>
</gene>
<dbReference type="PANTHER" id="PTHR46795:SF3">
    <property type="entry name" value="ABC TRANSPORTER PERMEASE"/>
    <property type="match status" value="1"/>
</dbReference>
<feature type="domain" description="ABC3 transporter permease C-terminal" evidence="7">
    <location>
        <begin position="68"/>
        <end position="183"/>
    </location>
</feature>
<feature type="transmembrane region" description="Helical" evidence="6">
    <location>
        <begin position="205"/>
        <end position="225"/>
    </location>
</feature>
<dbReference type="GO" id="GO:0055085">
    <property type="term" value="P:transmembrane transport"/>
    <property type="evidence" value="ECO:0007669"/>
    <property type="project" value="UniProtKB-UniRule"/>
</dbReference>
<comment type="similarity">
    <text evidence="6">Belongs to the ABC-4 integral membrane protein family.</text>
</comment>
<feature type="transmembrane region" description="Helical" evidence="6">
    <location>
        <begin position="649"/>
        <end position="671"/>
    </location>
</feature>
<sequence length="685" mass="78226">MSFFKLITNNVFRSARTYGSYFLSSVFSVFVFFIFAMLTFHPQLQSGITGSSAEVTLLARMGLGVSQVLVVLLSFIFLWYSFWTFLKARKRDLGIYMMLGMKPKDLRKMLFGENMLIGFSASIVGIVLGVLFTKVILIVVQNVLALGTGLKFYFPVVGSGLTLFIYILLFLLVSLIMTFKIQTENLNQLGKSDETPMPLPKTHPLLVLGAFLSLAAGYGSLVYFLKKEASLWLLLSCVLLTVLATFLFFHQVTVYYYCWRRNRRTFWRGKTMLAVSEGIYRAKENATMYALIACTASVALVAISTTASLGSAQTGNRNGISAAIVLVNDQEENSSDYPLTVGRQINQAIEKAGHDSFYFIGETYPVQYFPKGETGDFFAYAMKASDYNQLAKGVGAKELHPKPREIYELASSISQLNEFKQMTPSERVEKREVLTTSGKQTMTLKRLPLQFRIAQSYRFYIAPDKEVARFAIPVGYEMAPMRYQVIDYDQWQSDKDLGVQIQQILSQDRERFDKKFQAIYDKSDQGKDTEADYKELYRDYYSYESRYEVWQNQRQANGLVLMIGLLLGGVFFIFTASIFYFRLFGDLDKEGRYHRSLYQIGLPPKSRHRLVSGQMLQMFFIPLLVAILHSAVAYWGIVELAEINLWSHFFTIIGCYLLAMSLLYLVCRFFYLRNLDERAESPGSF</sequence>
<feature type="transmembrane region" description="Helical" evidence="6">
    <location>
        <begin position="61"/>
        <end position="83"/>
    </location>
</feature>
<name>A0AAW8TYF8_9ENTE</name>
<keyword evidence="5 6" id="KW-0472">Membrane</keyword>
<feature type="transmembrane region" description="Helical" evidence="6">
    <location>
        <begin position="21"/>
        <end position="41"/>
    </location>
</feature>
<evidence type="ECO:0000259" key="7">
    <source>
        <dbReference type="Pfam" id="PF02687"/>
    </source>
</evidence>
<feature type="transmembrane region" description="Helical" evidence="6">
    <location>
        <begin position="152"/>
        <end position="179"/>
    </location>
</feature>
<feature type="transmembrane region" description="Helical" evidence="6">
    <location>
        <begin position="231"/>
        <end position="258"/>
    </location>
</feature>
<keyword evidence="4 6" id="KW-1133">Transmembrane helix</keyword>
<comment type="subcellular location">
    <subcellularLocation>
        <location evidence="1 6">Cell membrane</location>
        <topology evidence="1 6">Multi-pass membrane protein</topology>
    </subcellularLocation>
</comment>
<dbReference type="RefSeq" id="WP_311835215.1">
    <property type="nucleotide sequence ID" value="NZ_JARQBJ010000002.1"/>
</dbReference>
<protein>
    <submittedName>
        <fullName evidence="8">ABC transporter permease</fullName>
    </submittedName>
</protein>
<feature type="transmembrane region" description="Helical" evidence="6">
    <location>
        <begin position="116"/>
        <end position="140"/>
    </location>
</feature>
<reference evidence="8" key="1">
    <citation type="submission" date="2023-03" db="EMBL/GenBank/DDBJ databases">
        <authorList>
            <person name="Shen W."/>
            <person name="Cai J."/>
        </authorList>
    </citation>
    <scope>NUCLEOTIDE SEQUENCE</scope>
    <source>
        <strain evidence="8">B226-2</strain>
    </source>
</reference>
<evidence type="ECO:0000256" key="2">
    <source>
        <dbReference type="ARBA" id="ARBA00022475"/>
    </source>
</evidence>
<evidence type="ECO:0000313" key="8">
    <source>
        <dbReference type="EMBL" id="MDT2809940.1"/>
    </source>
</evidence>
<evidence type="ECO:0000256" key="1">
    <source>
        <dbReference type="ARBA" id="ARBA00004651"/>
    </source>
</evidence>
<feature type="transmembrane region" description="Helical" evidence="6">
    <location>
        <begin position="559"/>
        <end position="583"/>
    </location>
</feature>
<organism evidence="8 9">
    <name type="scientific">Enterococcus asini</name>
    <dbReference type="NCBI Taxonomy" id="57732"/>
    <lineage>
        <taxon>Bacteria</taxon>
        <taxon>Bacillati</taxon>
        <taxon>Bacillota</taxon>
        <taxon>Bacilli</taxon>
        <taxon>Lactobacillales</taxon>
        <taxon>Enterococcaceae</taxon>
        <taxon>Enterococcus</taxon>
    </lineage>
</organism>
<dbReference type="InterPro" id="IPR003838">
    <property type="entry name" value="ABC3_permease_C"/>
</dbReference>
<dbReference type="GO" id="GO:0005886">
    <property type="term" value="C:plasma membrane"/>
    <property type="evidence" value="ECO:0007669"/>
    <property type="project" value="UniProtKB-SubCell"/>
</dbReference>